<feature type="compositionally biased region" description="Pro residues" evidence="1">
    <location>
        <begin position="221"/>
        <end position="231"/>
    </location>
</feature>
<evidence type="ECO:0000256" key="1">
    <source>
        <dbReference type="SAM" id="MobiDB-lite"/>
    </source>
</evidence>
<proteinExistence type="predicted"/>
<sequence>MAYVDLGYSAFERSDEFFHPETGCVLTLHYGPANVRHYMGGNYQDTRPVLRRPEDLLFRITHPAGYSWDDYASGPEQMEMIIGLAKRDNPWDRWIVRGDVPGHGRIAVGTLDQLRYHWNELLPGVAPGTLTAHQPPQAGTRAQAAKARVVQDRISRGGAAQAQIPPIDPAVVARQRLGGPGTAFDQAYPGVQLPPPAPQQGLGTNVGAPQMHQPQQHVQPALPPTHHPLPPQQQQAHVQGGQAYHTTQQGHVFPPVANQFLQPSFPPVATSHQQPAQLQHQQQAHDGHQGQDQDDDLIDPFLWAVQAGQLAGQQPDNNPDTGADHGYSQQ</sequence>
<feature type="compositionally biased region" description="Low complexity" evidence="1">
    <location>
        <begin position="272"/>
        <end position="282"/>
    </location>
</feature>
<feature type="compositionally biased region" description="Polar residues" evidence="1">
    <location>
        <begin position="311"/>
        <end position="320"/>
    </location>
</feature>
<dbReference type="OrthoDB" id="4157698at2759"/>
<dbReference type="RefSeq" id="XP_008728092.1">
    <property type="nucleotide sequence ID" value="XM_008729870.1"/>
</dbReference>
<reference evidence="2 3" key="1">
    <citation type="submission" date="2013-03" db="EMBL/GenBank/DDBJ databases">
        <title>The Genome Sequence of Cladophialophora carrionii CBS 160.54.</title>
        <authorList>
            <consortium name="The Broad Institute Genomics Platform"/>
            <person name="Cuomo C."/>
            <person name="de Hoog S."/>
            <person name="Gorbushina A."/>
            <person name="Walker B."/>
            <person name="Young S.K."/>
            <person name="Zeng Q."/>
            <person name="Gargeya S."/>
            <person name="Fitzgerald M."/>
            <person name="Haas B."/>
            <person name="Abouelleil A."/>
            <person name="Allen A.W."/>
            <person name="Alvarado L."/>
            <person name="Arachchi H.M."/>
            <person name="Berlin A.M."/>
            <person name="Chapman S.B."/>
            <person name="Gainer-Dewar J."/>
            <person name="Goldberg J."/>
            <person name="Griggs A."/>
            <person name="Gujja S."/>
            <person name="Hansen M."/>
            <person name="Howarth C."/>
            <person name="Imamovic A."/>
            <person name="Ireland A."/>
            <person name="Larimer J."/>
            <person name="McCowan C."/>
            <person name="Murphy C."/>
            <person name="Pearson M."/>
            <person name="Poon T.W."/>
            <person name="Priest M."/>
            <person name="Roberts A."/>
            <person name="Saif S."/>
            <person name="Shea T."/>
            <person name="Sisk P."/>
            <person name="Sykes S."/>
            <person name="Wortman J."/>
            <person name="Nusbaum C."/>
            <person name="Birren B."/>
        </authorList>
    </citation>
    <scope>NUCLEOTIDE SEQUENCE [LARGE SCALE GENOMIC DNA]</scope>
    <source>
        <strain evidence="2 3">CBS 160.54</strain>
    </source>
</reference>
<dbReference type="EMBL" id="KB822705">
    <property type="protein sequence ID" value="ETI23737.1"/>
    <property type="molecule type" value="Genomic_DNA"/>
</dbReference>
<dbReference type="HOGENOM" id="CLU_973201_0_0_1"/>
<dbReference type="Proteomes" id="UP000030678">
    <property type="component" value="Unassembled WGS sequence"/>
</dbReference>
<accession>V9DCP2</accession>
<organism evidence="2 3">
    <name type="scientific">Cladophialophora carrionii CBS 160.54</name>
    <dbReference type="NCBI Taxonomy" id="1279043"/>
    <lineage>
        <taxon>Eukaryota</taxon>
        <taxon>Fungi</taxon>
        <taxon>Dikarya</taxon>
        <taxon>Ascomycota</taxon>
        <taxon>Pezizomycotina</taxon>
        <taxon>Eurotiomycetes</taxon>
        <taxon>Chaetothyriomycetidae</taxon>
        <taxon>Chaetothyriales</taxon>
        <taxon>Herpotrichiellaceae</taxon>
        <taxon>Cladophialophora</taxon>
    </lineage>
</organism>
<evidence type="ECO:0000313" key="2">
    <source>
        <dbReference type="EMBL" id="ETI23737.1"/>
    </source>
</evidence>
<feature type="region of interest" description="Disordered" evidence="1">
    <location>
        <begin position="257"/>
        <end position="330"/>
    </location>
</feature>
<dbReference type="AlphaFoldDB" id="V9DCP2"/>
<feature type="compositionally biased region" description="Low complexity" evidence="1">
    <location>
        <begin position="232"/>
        <end position="243"/>
    </location>
</feature>
<feature type="region of interest" description="Disordered" evidence="1">
    <location>
        <begin position="194"/>
        <end position="244"/>
    </location>
</feature>
<protein>
    <submittedName>
        <fullName evidence="2">Uncharacterized protein</fullName>
    </submittedName>
</protein>
<evidence type="ECO:0000313" key="3">
    <source>
        <dbReference type="Proteomes" id="UP000030678"/>
    </source>
</evidence>
<dbReference type="VEuPathDB" id="FungiDB:G647_05542"/>
<name>V9DCP2_9EURO</name>
<gene>
    <name evidence="2" type="ORF">G647_05542</name>
</gene>
<feature type="compositionally biased region" description="Low complexity" evidence="1">
    <location>
        <begin position="199"/>
        <end position="220"/>
    </location>
</feature>
<dbReference type="GeneID" id="19984035"/>